<keyword evidence="3" id="KW-1185">Reference proteome</keyword>
<dbReference type="SUPFAM" id="SSF53254">
    <property type="entry name" value="Phosphoglycerate mutase-like"/>
    <property type="match status" value="1"/>
</dbReference>
<accession>A0AA36I8T0</accession>
<feature type="chain" id="PRO_5041412553" evidence="1">
    <location>
        <begin position="17"/>
        <end position="440"/>
    </location>
</feature>
<dbReference type="CDD" id="cd07067">
    <property type="entry name" value="HP_PGM_like"/>
    <property type="match status" value="1"/>
</dbReference>
<dbReference type="Proteomes" id="UP001178507">
    <property type="component" value="Unassembled WGS sequence"/>
</dbReference>
<dbReference type="InterPro" id="IPR013078">
    <property type="entry name" value="His_Pase_superF_clade-1"/>
</dbReference>
<dbReference type="Pfam" id="PF00300">
    <property type="entry name" value="His_Phos_1"/>
    <property type="match status" value="1"/>
</dbReference>
<keyword evidence="1" id="KW-0732">Signal</keyword>
<sequence>MMFWQLLLLVPLVASGTRTGIQQLALSTERKIRVRLLLVRHGLSCANVIRHYSELFEVLKHKNFLDAPLCDCGKRRTERAASLLANETVDIVVASNLMRAIETAWIQFGHRPVSVVPSIGEAHHGIAAGMVKLGTFAGVIKGDLDNTARVKEDQLKILRSLHPEINVNYSYRNDSAELSSWEHFEEFLQAKLLPEMVAKDPRKTSFTIGVAAHSIFLRDSVGRRSANCPTVSGLVCASRVILGSPQPKEVRTLFGTEIRSDRQTICHNQMPGKGSDEHGGKPYNNQILEIFYNYDGGAFTIDPSAGCRTLGSSPELPYGVPGSPQHICEGDIGRCAPVWRELKGKPSLTMEAQSNLPALPMHEQVLDAAARLQRRFTGPTTSETFSMRGDLPQVETVEQKWVDAWNKADKKCASSDVPRSSCEDLPVYPDTSSKAVCDCV</sequence>
<evidence type="ECO:0000313" key="2">
    <source>
        <dbReference type="EMBL" id="CAJ1381784.1"/>
    </source>
</evidence>
<gene>
    <name evidence="2" type="ORF">EVOR1521_LOCUS9354</name>
</gene>
<dbReference type="Gene3D" id="3.40.50.1240">
    <property type="entry name" value="Phosphoglycerate mutase-like"/>
    <property type="match status" value="1"/>
</dbReference>
<dbReference type="AlphaFoldDB" id="A0AA36I8T0"/>
<feature type="signal peptide" evidence="1">
    <location>
        <begin position="1"/>
        <end position="16"/>
    </location>
</feature>
<proteinExistence type="predicted"/>
<dbReference type="EMBL" id="CAUJNA010000837">
    <property type="protein sequence ID" value="CAJ1381784.1"/>
    <property type="molecule type" value="Genomic_DNA"/>
</dbReference>
<evidence type="ECO:0000256" key="1">
    <source>
        <dbReference type="SAM" id="SignalP"/>
    </source>
</evidence>
<comment type="caution">
    <text evidence="2">The sequence shown here is derived from an EMBL/GenBank/DDBJ whole genome shotgun (WGS) entry which is preliminary data.</text>
</comment>
<name>A0AA36I8T0_9DINO</name>
<organism evidence="2 3">
    <name type="scientific">Effrenium voratum</name>
    <dbReference type="NCBI Taxonomy" id="2562239"/>
    <lineage>
        <taxon>Eukaryota</taxon>
        <taxon>Sar</taxon>
        <taxon>Alveolata</taxon>
        <taxon>Dinophyceae</taxon>
        <taxon>Suessiales</taxon>
        <taxon>Symbiodiniaceae</taxon>
        <taxon>Effrenium</taxon>
    </lineage>
</organism>
<reference evidence="2" key="1">
    <citation type="submission" date="2023-08" db="EMBL/GenBank/DDBJ databases">
        <authorList>
            <person name="Chen Y."/>
            <person name="Shah S."/>
            <person name="Dougan E. K."/>
            <person name="Thang M."/>
            <person name="Chan C."/>
        </authorList>
    </citation>
    <scope>NUCLEOTIDE SEQUENCE</scope>
</reference>
<evidence type="ECO:0000313" key="3">
    <source>
        <dbReference type="Proteomes" id="UP001178507"/>
    </source>
</evidence>
<dbReference type="InterPro" id="IPR029033">
    <property type="entry name" value="His_PPase_superfam"/>
</dbReference>
<protein>
    <submittedName>
        <fullName evidence="2">Uncharacterized protein</fullName>
    </submittedName>
</protein>